<dbReference type="SUPFAM" id="SSF101447">
    <property type="entry name" value="Formin homology 2 domain (FH2 domain)"/>
    <property type="match status" value="1"/>
</dbReference>
<feature type="region of interest" description="Disordered" evidence="3">
    <location>
        <begin position="667"/>
        <end position="698"/>
    </location>
</feature>
<feature type="domain" description="FH2" evidence="4">
    <location>
        <begin position="690"/>
        <end position="1145"/>
    </location>
</feature>
<evidence type="ECO:0000256" key="1">
    <source>
        <dbReference type="ARBA" id="ARBA00005271"/>
    </source>
</evidence>
<accession>A0ABQ8JSC6</accession>
<dbReference type="PANTHER" id="PTHR45920:SF7">
    <property type="entry name" value="FORMIN-G"/>
    <property type="match status" value="1"/>
</dbReference>
<dbReference type="Pfam" id="PF02181">
    <property type="entry name" value="FH2"/>
    <property type="match status" value="1"/>
</dbReference>
<name>A0ABQ8JSC6_DERPT</name>
<feature type="compositionally biased region" description="Low complexity" evidence="3">
    <location>
        <begin position="667"/>
        <end position="678"/>
    </location>
</feature>
<comment type="caution">
    <text evidence="5">The sequence shown here is derived from an EMBL/GenBank/DDBJ whole genome shotgun (WGS) entry which is preliminary data.</text>
</comment>
<evidence type="ECO:0000313" key="6">
    <source>
        <dbReference type="Proteomes" id="UP000887458"/>
    </source>
</evidence>
<keyword evidence="6" id="KW-1185">Reference proteome</keyword>
<proteinExistence type="inferred from homology"/>
<dbReference type="Gene3D" id="1.20.58.2220">
    <property type="entry name" value="Formin, FH2 domain"/>
    <property type="match status" value="1"/>
</dbReference>
<reference evidence="5 6" key="2">
    <citation type="journal article" date="2022" name="Mol. Biol. Evol.">
        <title>Comparative Genomics Reveals Insights into the Divergent Evolution of Astigmatic Mites and Household Pest Adaptations.</title>
        <authorList>
            <person name="Xiong Q."/>
            <person name="Wan A.T."/>
            <person name="Liu X."/>
            <person name="Fung C.S."/>
            <person name="Xiao X."/>
            <person name="Malainual N."/>
            <person name="Hou J."/>
            <person name="Wang L."/>
            <person name="Wang M."/>
            <person name="Yang K.Y."/>
            <person name="Cui Y."/>
            <person name="Leung E.L."/>
            <person name="Nong W."/>
            <person name="Shin S.K."/>
            <person name="Au S.W."/>
            <person name="Jeong K.Y."/>
            <person name="Chew F.T."/>
            <person name="Hui J.H."/>
            <person name="Leung T.F."/>
            <person name="Tungtrongchitr A."/>
            <person name="Zhong N."/>
            <person name="Liu Z."/>
            <person name="Tsui S.K."/>
        </authorList>
    </citation>
    <scope>NUCLEOTIDE SEQUENCE [LARGE SCALE GENOMIC DNA]</scope>
    <source>
        <strain evidence="5">Derp</strain>
    </source>
</reference>
<feature type="compositionally biased region" description="Pro residues" evidence="3">
    <location>
        <begin position="596"/>
        <end position="621"/>
    </location>
</feature>
<dbReference type="SMART" id="SM00498">
    <property type="entry name" value="FH2"/>
    <property type="match status" value="1"/>
</dbReference>
<comment type="similarity">
    <text evidence="1">Belongs to the formin homology family. Cappuccino subfamily.</text>
</comment>
<feature type="compositionally biased region" description="Low complexity" evidence="3">
    <location>
        <begin position="25"/>
        <end position="46"/>
    </location>
</feature>
<reference evidence="5 6" key="1">
    <citation type="journal article" date="2018" name="J. Allergy Clin. Immunol.">
        <title>High-quality assembly of Dermatophagoides pteronyssinus genome and transcriptome reveals a wide range of novel allergens.</title>
        <authorList>
            <person name="Liu X.Y."/>
            <person name="Yang K.Y."/>
            <person name="Wang M.Q."/>
            <person name="Kwok J.S."/>
            <person name="Zeng X."/>
            <person name="Yang Z."/>
            <person name="Xiao X.J."/>
            <person name="Lau C.P."/>
            <person name="Li Y."/>
            <person name="Huang Z.M."/>
            <person name="Ba J.G."/>
            <person name="Yim A.K."/>
            <person name="Ouyang C.Y."/>
            <person name="Ngai S.M."/>
            <person name="Chan T.F."/>
            <person name="Leung E.L."/>
            <person name="Liu L."/>
            <person name="Liu Z.G."/>
            <person name="Tsui S.K."/>
        </authorList>
    </citation>
    <scope>NUCLEOTIDE SEQUENCE [LARGE SCALE GENOMIC DNA]</scope>
    <source>
        <strain evidence="5">Derp</strain>
    </source>
</reference>
<gene>
    <name evidence="5" type="primary">FMN2</name>
    <name evidence="5" type="ORF">DERP_006123</name>
</gene>
<evidence type="ECO:0000313" key="5">
    <source>
        <dbReference type="EMBL" id="KAH9425514.1"/>
    </source>
</evidence>
<feature type="compositionally biased region" description="Pro residues" evidence="3">
    <location>
        <begin position="529"/>
        <end position="540"/>
    </location>
</feature>
<sequence>MGNKSSSSNNTDPHYSGGVSRKKLLQQQQRQRSSSSSIKISQLTTKVMKKSTTKSETDDEIIDENKQNSLLLDLNFGLTNRMNNSSSRSESIYHDARSQLTSPEFETNLKKESESIDEINLLDEIQLKLYEISEQNDDDDDELAVTNDDDRFEEKNVENFNCDDDESNDVIIDKQNFEEKNMQRTATKRQSLTNESNVGLGGNSLILSKSSGTTGLSNSSATINSNNSHSPLIAQPYRKVVVPEVKTPVISWENLDRINGICSQKLSQNNHSNQQSCSTHDLAIDRSISCPDGNVLRKVASITAESLGIKTGNFLNESDSINNNNINNLFTGQLQEFKSILADTKFDLKNVEKFEGSILYKWYSSSLWPYFQTLVDGMNDENDNLIFQQFRQLQRNISLEICTFLLVNNVIEYCSSSSNDSDDLVQQQQSQDIGNNLNSNNDCIFKMDRFYKWRKKSNVWNVNTVNRSSVDQNHSIIKKPTTNFVDSSVQCAILQLSSTKDVMTMTENNDDNNEKNLKEMEETISTLPIPAPPPPPPPGLLGPVINENKSTVPVPPIPPPPPPPPPPPGLFGSTNAIPPPPPPPPPPGLFGSTNAMPPPPPPPPPPSGSICGPPPPPPPPGAKQHQGPQAFPAPPNGGWNALYQTCRKPVVHPTLPMKPLFWQRIQMPAKQQQQPQIAENNSEAVSEEQTASSPTTTTATAKCFWEKIEEKEDLICPEFLETFSRKSNLNTLKKNSHKNSKDDSKTDTMATKATREDLKSSSTTTPKKSMETVQLLEQKRAHNVGILMTSLKLSISTIESALLNFDISAIGSDKLQQIHEVAATQEEIRLIERYLAQNPGATLRKAEKFLYDLSCIPQFNERVTCMMYENRFTDLLDGIENTLLTFKSTCHQLTSKIEIQNIFAIILTLGNYMNGGNRDRGQADGFGLEILSKLKDVKGKDSGVNLLEFVVKMYIKKYHPNLDSIDKIGFPLVEPADIEKCSLVVFSQIEEELCELAKMIKKTENLVASVMDRDDLITTTSTTITTTTTNNNVDVENNDNNDNVKILQNGDVNMEHIKIFKDKIDRAKQRMTEQEENLKECRKIFRDTIKFFMYKTKSKDENEWAKEFFAHWVQFTNDFKLIFNRELHRSLKQNILSARSIVRNMMNKNEIKPRKRRPGGLKDYIQSIRNKNQS</sequence>
<evidence type="ECO:0000256" key="2">
    <source>
        <dbReference type="SAM" id="Coils"/>
    </source>
</evidence>
<keyword evidence="2" id="KW-0175">Coiled coil</keyword>
<feature type="region of interest" description="Disordered" evidence="3">
    <location>
        <begin position="526"/>
        <end position="636"/>
    </location>
</feature>
<organism evidence="5 6">
    <name type="scientific">Dermatophagoides pteronyssinus</name>
    <name type="common">European house dust mite</name>
    <dbReference type="NCBI Taxonomy" id="6956"/>
    <lineage>
        <taxon>Eukaryota</taxon>
        <taxon>Metazoa</taxon>
        <taxon>Ecdysozoa</taxon>
        <taxon>Arthropoda</taxon>
        <taxon>Chelicerata</taxon>
        <taxon>Arachnida</taxon>
        <taxon>Acari</taxon>
        <taxon>Acariformes</taxon>
        <taxon>Sarcoptiformes</taxon>
        <taxon>Astigmata</taxon>
        <taxon>Psoroptidia</taxon>
        <taxon>Analgoidea</taxon>
        <taxon>Pyroglyphidae</taxon>
        <taxon>Dermatophagoidinae</taxon>
        <taxon>Dermatophagoides</taxon>
    </lineage>
</organism>
<dbReference type="EMBL" id="NJHN03000018">
    <property type="protein sequence ID" value="KAH9425514.1"/>
    <property type="molecule type" value="Genomic_DNA"/>
</dbReference>
<protein>
    <submittedName>
        <fullName evidence="5">Formin Homology 2 Domain</fullName>
    </submittedName>
</protein>
<dbReference type="InterPro" id="IPR042201">
    <property type="entry name" value="FH2_Formin_sf"/>
</dbReference>
<feature type="compositionally biased region" description="Polar residues" evidence="3">
    <location>
        <begin position="1"/>
        <end position="13"/>
    </location>
</feature>
<evidence type="ECO:0000259" key="4">
    <source>
        <dbReference type="PROSITE" id="PS51444"/>
    </source>
</evidence>
<feature type="coiled-coil region" evidence="2">
    <location>
        <begin position="1057"/>
        <end position="1084"/>
    </location>
</feature>
<dbReference type="Proteomes" id="UP000887458">
    <property type="component" value="Unassembled WGS sequence"/>
</dbReference>
<feature type="region of interest" description="Disordered" evidence="3">
    <location>
        <begin position="732"/>
        <end position="769"/>
    </location>
</feature>
<dbReference type="InterPro" id="IPR015425">
    <property type="entry name" value="FH2_Formin"/>
</dbReference>
<dbReference type="PANTHER" id="PTHR45920">
    <property type="entry name" value="FORMIN HOMOLOGY 2 DOMAIN CONTAINING, ISOFORM I"/>
    <property type="match status" value="1"/>
</dbReference>
<feature type="compositionally biased region" description="Polar residues" evidence="3">
    <location>
        <begin position="679"/>
        <end position="689"/>
    </location>
</feature>
<feature type="compositionally biased region" description="Pro residues" evidence="3">
    <location>
        <begin position="553"/>
        <end position="569"/>
    </location>
</feature>
<feature type="region of interest" description="Disordered" evidence="3">
    <location>
        <begin position="1"/>
        <end position="61"/>
    </location>
</feature>
<dbReference type="PROSITE" id="PS51444">
    <property type="entry name" value="FH2"/>
    <property type="match status" value="1"/>
</dbReference>
<feature type="compositionally biased region" description="Pro residues" evidence="3">
    <location>
        <begin position="577"/>
        <end position="588"/>
    </location>
</feature>
<evidence type="ECO:0000256" key="3">
    <source>
        <dbReference type="SAM" id="MobiDB-lite"/>
    </source>
</evidence>